<evidence type="ECO:0000313" key="2">
    <source>
        <dbReference type="EMBL" id="GJD48285.1"/>
    </source>
</evidence>
<evidence type="ECO:0000313" key="3">
    <source>
        <dbReference type="Proteomes" id="UP001055167"/>
    </source>
</evidence>
<name>A0ABQ4QSH8_9HYPH</name>
<feature type="compositionally biased region" description="Low complexity" evidence="1">
    <location>
        <begin position="109"/>
        <end position="119"/>
    </location>
</feature>
<keyword evidence="3" id="KW-1185">Reference proteome</keyword>
<feature type="region of interest" description="Disordered" evidence="1">
    <location>
        <begin position="1"/>
        <end position="33"/>
    </location>
</feature>
<reference evidence="2" key="2">
    <citation type="submission" date="2021-08" db="EMBL/GenBank/DDBJ databases">
        <authorList>
            <person name="Tani A."/>
            <person name="Ola A."/>
            <person name="Ogura Y."/>
            <person name="Katsura K."/>
            <person name="Hayashi T."/>
        </authorList>
    </citation>
    <scope>NUCLEOTIDE SEQUENCE</scope>
    <source>
        <strain evidence="2">KCTC 52305</strain>
    </source>
</reference>
<dbReference type="RefSeq" id="WP_128566247.1">
    <property type="nucleotide sequence ID" value="NZ_QOWC01000284.1"/>
</dbReference>
<feature type="region of interest" description="Disordered" evidence="1">
    <location>
        <begin position="101"/>
        <end position="140"/>
    </location>
</feature>
<evidence type="ECO:0000256" key="1">
    <source>
        <dbReference type="SAM" id="MobiDB-lite"/>
    </source>
</evidence>
<feature type="compositionally biased region" description="Low complexity" evidence="1">
    <location>
        <begin position="1"/>
        <end position="16"/>
    </location>
</feature>
<dbReference type="EMBL" id="BPQH01000003">
    <property type="protein sequence ID" value="GJD48285.1"/>
    <property type="molecule type" value="Genomic_DNA"/>
</dbReference>
<gene>
    <name evidence="2" type="ORF">OPKNFCMD_1002</name>
</gene>
<accession>A0ABQ4QSH8</accession>
<organism evidence="2 3">
    <name type="scientific">Methylobacterium crusticola</name>
    <dbReference type="NCBI Taxonomy" id="1697972"/>
    <lineage>
        <taxon>Bacteria</taxon>
        <taxon>Pseudomonadati</taxon>
        <taxon>Pseudomonadota</taxon>
        <taxon>Alphaproteobacteria</taxon>
        <taxon>Hyphomicrobiales</taxon>
        <taxon>Methylobacteriaceae</taxon>
        <taxon>Methylobacterium</taxon>
    </lineage>
</organism>
<reference evidence="2" key="1">
    <citation type="journal article" date="2021" name="Front. Microbiol.">
        <title>Comprehensive Comparative Genomics and Phenotyping of Methylobacterium Species.</title>
        <authorList>
            <person name="Alessa O."/>
            <person name="Ogura Y."/>
            <person name="Fujitani Y."/>
            <person name="Takami H."/>
            <person name="Hayashi T."/>
            <person name="Sahin N."/>
            <person name="Tani A."/>
        </authorList>
    </citation>
    <scope>NUCLEOTIDE SEQUENCE</scope>
    <source>
        <strain evidence="2">KCTC 52305</strain>
    </source>
</reference>
<protein>
    <submittedName>
        <fullName evidence="2">Uncharacterized protein</fullName>
    </submittedName>
</protein>
<sequence length="140" mass="14075">MAGTTAGTTAGTGRTGLLHLVGDAAEPDVPLPGEAGRRRLAALQGQLRNQLGHLRSVALSPALRATPEGERAAEALDRMIAEAARLAEAWDRIAGIVARLPAGDPPAAEPSAAERPAGETLAAARPVRDRSGGDGAPPGG</sequence>
<dbReference type="Proteomes" id="UP001055167">
    <property type="component" value="Unassembled WGS sequence"/>
</dbReference>
<comment type="caution">
    <text evidence="2">The sequence shown here is derived from an EMBL/GenBank/DDBJ whole genome shotgun (WGS) entry which is preliminary data.</text>
</comment>
<proteinExistence type="predicted"/>